<dbReference type="GO" id="GO:0005524">
    <property type="term" value="F:ATP binding"/>
    <property type="evidence" value="ECO:0007669"/>
    <property type="project" value="UniProtKB-UniRule"/>
</dbReference>
<dbReference type="GO" id="GO:0016787">
    <property type="term" value="F:hydrolase activity"/>
    <property type="evidence" value="ECO:0007669"/>
    <property type="project" value="UniProtKB-KW"/>
</dbReference>
<dbReference type="InterPro" id="IPR000089">
    <property type="entry name" value="Biotin_lipoyl"/>
</dbReference>
<keyword evidence="7" id="KW-0092">Biotin</keyword>
<keyword evidence="3 13" id="KW-0436">Ligase</keyword>
<evidence type="ECO:0000256" key="2">
    <source>
        <dbReference type="ARBA" id="ARBA00013263"/>
    </source>
</evidence>
<dbReference type="Gene3D" id="3.30.470.20">
    <property type="entry name" value="ATP-grasp fold, B domain"/>
    <property type="match status" value="1"/>
</dbReference>
<dbReference type="FunFam" id="3.40.50.20:FF:000010">
    <property type="entry name" value="Propionyl-CoA carboxylase subunit alpha"/>
    <property type="match status" value="1"/>
</dbReference>
<dbReference type="PROSITE" id="PS50975">
    <property type="entry name" value="ATP_GRASP"/>
    <property type="match status" value="1"/>
</dbReference>
<dbReference type="Gene3D" id="3.30.1360.40">
    <property type="match status" value="1"/>
</dbReference>
<dbReference type="Gene3D" id="3.30.1490.20">
    <property type="entry name" value="ATP-grasp fold, A domain"/>
    <property type="match status" value="1"/>
</dbReference>
<dbReference type="SUPFAM" id="SSF56059">
    <property type="entry name" value="Glutathione synthetase ATP-binding domain-like"/>
    <property type="match status" value="1"/>
</dbReference>
<evidence type="ECO:0000256" key="3">
    <source>
        <dbReference type="ARBA" id="ARBA00022598"/>
    </source>
</evidence>
<dbReference type="PROSITE" id="PS00867">
    <property type="entry name" value="CPSASE_2"/>
    <property type="match status" value="1"/>
</dbReference>
<feature type="compositionally biased region" description="Low complexity" evidence="9">
    <location>
        <begin position="249"/>
        <end position="268"/>
    </location>
</feature>
<feature type="domain" description="Biotin carboxylation" evidence="12">
    <location>
        <begin position="638"/>
        <end position="1082"/>
    </location>
</feature>
<dbReference type="PROSITE" id="PS00188">
    <property type="entry name" value="BIOTIN"/>
    <property type="match status" value="1"/>
</dbReference>
<keyword evidence="6 8" id="KW-0067">ATP-binding</keyword>
<dbReference type="InterPro" id="IPR011053">
    <property type="entry name" value="Single_hybrid_motif"/>
</dbReference>
<organism evidence="13 14">
    <name type="scientific">Micrococcus lylae</name>
    <dbReference type="NCBI Taxonomy" id="1273"/>
    <lineage>
        <taxon>Bacteria</taxon>
        <taxon>Bacillati</taxon>
        <taxon>Actinomycetota</taxon>
        <taxon>Actinomycetes</taxon>
        <taxon>Micrococcales</taxon>
        <taxon>Micrococcaceae</taxon>
        <taxon>Micrococcus</taxon>
    </lineage>
</organism>
<evidence type="ECO:0000256" key="5">
    <source>
        <dbReference type="ARBA" id="ARBA00022801"/>
    </source>
</evidence>
<dbReference type="Gene3D" id="2.40.50.100">
    <property type="match status" value="1"/>
</dbReference>
<evidence type="ECO:0000256" key="1">
    <source>
        <dbReference type="ARBA" id="ARBA00001953"/>
    </source>
</evidence>
<dbReference type="InterPro" id="IPR050856">
    <property type="entry name" value="Biotin_carboxylase_complex"/>
</dbReference>
<sequence>MSGSHAPGPVPGASAADRCVAGSPTPRPLRWAGTRAFLLECPSLADVVALHARLTAEPLPGQTEALAAAETLMLAFRTRAEAVAAAELAPSHVAAGDAGQDARTVEVDVVYDGEDLAAVAELTGLSEEAVVAAHADTLWVGAFGGFAPGFTYCTAADASAAPFDVPRRESPRTAVPAGSVAVAGTFSAVYPRTSPGGWQLLGRTDAVLWDLDRERPALIRPGDRVRYRPVRALASVSRGPLPDDDARVSASQPSSGAASPGEGSEHSAPTTGSSEPATAAGEPTARPGLSVVDPGMQSLLQDLGRAGHGDLGVAFSGAADKDAARQANRLVGNAPDEAVVETLLSGLSVTARGLQVLALTGAEARAVVTDAAGTVLRRPVPRAPFALRDGETLTVEEPPAGLRTYLALRGGIHARADLGSRSTDVMSGIGPAPLAAGDELVRREDPGNRLVGDAEPPLRRTPRAGHTAVLRITLGPRDDWFDRDGIDLLTSQEWEVTAESNRIGVRLAAPKEGKALTRVREGELASEGVISGALQVPPSGLPVLFLADHPVTGGYPVIAVVVREDLGAAAQLPPGARLRLIPVDPETLEPLDADAPEPTTPPCPSWRRRRRPQPPATTPPPRLPPPRPPRTDPVTARPLTKVLIANRGEIAVRVARACRDHGIGSVAVYADPDADAMHVAVADEAYHLPGSASGDTYLDMDALLSVAERSGADAVHPGYGFLSENADFAQRVIDAGLTWIGPAPQVIRDLGDKITARSIAQRAGAPLVPGSDGPVASPAEARAFAEEHGLPIAVKAAFGGGGRGIKVVRDLEEVEDAFASATREAVAAFGRGECFVERFLDRPRHVEAQVLADGHGTVVVVGTRDCSLQRRNQKLVEEAPAPFLTDEQRTRIHDSARAICAEAGYTGAGTVEYLVAPDGLISFLEVNTRLQVEHPVTEQTAGVDLVREQFRIAAGEPMSLAEDPAPHGHAFEFRLNAEDPAVGFLPSPGPVEHFEAPTGPGLRMDAGVRSGSVVPGEYDSLMAKLIVWGEDRPQALRRAQDALAELRIEGVPTVVPFHRAVLEQDAFTSEDGLGVYTTWIESEFAAEFEASEHLAAAGPAGSRTQITVDLDGRAVRLGLPDALYAALMHGGGAAGAAAAGEPEGPGEDAVTASVAGTLVAWKAEEGVVVGKGEPVAVLEAMKMETVVRAHRSGTITRQQIDEGATVQRGQVLATITD</sequence>
<evidence type="ECO:0000259" key="10">
    <source>
        <dbReference type="PROSITE" id="PS50968"/>
    </source>
</evidence>
<evidence type="ECO:0000313" key="13">
    <source>
        <dbReference type="EMBL" id="SJN37198.1"/>
    </source>
</evidence>
<comment type="cofactor">
    <cofactor evidence="1">
        <name>biotin</name>
        <dbReference type="ChEBI" id="CHEBI:57586"/>
    </cofactor>
</comment>
<feature type="compositionally biased region" description="Pro residues" evidence="9">
    <location>
        <begin position="613"/>
        <end position="628"/>
    </location>
</feature>
<dbReference type="InterPro" id="IPR016185">
    <property type="entry name" value="PreATP-grasp_dom_sf"/>
</dbReference>
<dbReference type="PROSITE" id="PS50968">
    <property type="entry name" value="BIOTINYL_LIPOYL"/>
    <property type="match status" value="1"/>
</dbReference>
<evidence type="ECO:0000313" key="14">
    <source>
        <dbReference type="Proteomes" id="UP000196230"/>
    </source>
</evidence>
<proteinExistence type="predicted"/>
<feature type="domain" description="Lipoyl-binding" evidence="10">
    <location>
        <begin position="1136"/>
        <end position="1216"/>
    </location>
</feature>
<dbReference type="InterPro" id="IPR005482">
    <property type="entry name" value="Biotin_COase_C"/>
</dbReference>
<dbReference type="InterPro" id="IPR001882">
    <property type="entry name" value="Biotin_BS"/>
</dbReference>
<dbReference type="NCBIfam" id="TIGR00724">
    <property type="entry name" value="urea_amlyse_rel"/>
    <property type="match status" value="1"/>
</dbReference>
<name>A0A1R4JZ07_9MICC</name>
<dbReference type="PROSITE" id="PS50979">
    <property type="entry name" value="BC"/>
    <property type="match status" value="1"/>
</dbReference>
<dbReference type="AlphaFoldDB" id="A0A1R4JZ07"/>
<dbReference type="InterPro" id="IPR013815">
    <property type="entry name" value="ATP_grasp_subdomain_1"/>
</dbReference>
<feature type="domain" description="ATP-grasp" evidence="11">
    <location>
        <begin position="757"/>
        <end position="954"/>
    </location>
</feature>
<evidence type="ECO:0000259" key="11">
    <source>
        <dbReference type="PROSITE" id="PS50975"/>
    </source>
</evidence>
<dbReference type="InterPro" id="IPR011764">
    <property type="entry name" value="Biotin_carboxylation_dom"/>
</dbReference>
<dbReference type="InterPro" id="IPR011054">
    <property type="entry name" value="Rudment_hybrid_motif"/>
</dbReference>
<dbReference type="SMART" id="SM00797">
    <property type="entry name" value="AHS2"/>
    <property type="match status" value="1"/>
</dbReference>
<reference evidence="13 14" key="1">
    <citation type="submission" date="2017-02" db="EMBL/GenBank/DDBJ databases">
        <authorList>
            <person name="Peterson S.W."/>
        </authorList>
    </citation>
    <scope>NUCLEOTIDE SEQUENCE [LARGE SCALE GENOMIC DNA]</scope>
    <source>
        <strain evidence="13 14">2B3F</strain>
    </source>
</reference>
<evidence type="ECO:0000256" key="7">
    <source>
        <dbReference type="ARBA" id="ARBA00023267"/>
    </source>
</evidence>
<feature type="region of interest" description="Disordered" evidence="9">
    <location>
        <begin position="236"/>
        <end position="292"/>
    </location>
</feature>
<dbReference type="EC" id="6.3.4.14" evidence="2"/>
<dbReference type="SUPFAM" id="SSF51230">
    <property type="entry name" value="Single hybrid motif"/>
    <property type="match status" value="1"/>
</dbReference>
<dbReference type="Pfam" id="PF02682">
    <property type="entry name" value="CT_C_D"/>
    <property type="match status" value="1"/>
</dbReference>
<dbReference type="Pfam" id="PF00364">
    <property type="entry name" value="Biotin_lipoyl"/>
    <property type="match status" value="1"/>
</dbReference>
<dbReference type="SUPFAM" id="SSF50891">
    <property type="entry name" value="Cyclophilin-like"/>
    <property type="match status" value="2"/>
</dbReference>
<dbReference type="Pfam" id="PF02786">
    <property type="entry name" value="CPSase_L_D2"/>
    <property type="match status" value="1"/>
</dbReference>
<dbReference type="GO" id="GO:0004075">
    <property type="term" value="F:biotin carboxylase activity"/>
    <property type="evidence" value="ECO:0007669"/>
    <property type="project" value="UniProtKB-EC"/>
</dbReference>
<dbReference type="InterPro" id="IPR003778">
    <property type="entry name" value="CT_A_B"/>
</dbReference>
<dbReference type="SMART" id="SM00796">
    <property type="entry name" value="AHS1"/>
    <property type="match status" value="1"/>
</dbReference>
<dbReference type="InterPro" id="IPR011761">
    <property type="entry name" value="ATP-grasp"/>
</dbReference>
<evidence type="ECO:0000256" key="4">
    <source>
        <dbReference type="ARBA" id="ARBA00022741"/>
    </source>
</evidence>
<dbReference type="InterPro" id="IPR003833">
    <property type="entry name" value="CT_C_D"/>
</dbReference>
<dbReference type="SUPFAM" id="SSF51246">
    <property type="entry name" value="Rudiment single hybrid motif"/>
    <property type="match status" value="1"/>
</dbReference>
<evidence type="ECO:0000256" key="6">
    <source>
        <dbReference type="ARBA" id="ARBA00022840"/>
    </source>
</evidence>
<dbReference type="EMBL" id="FUKP01000073">
    <property type="protein sequence ID" value="SJN37198.1"/>
    <property type="molecule type" value="Genomic_DNA"/>
</dbReference>
<dbReference type="PANTHER" id="PTHR18866:SF33">
    <property type="entry name" value="METHYLCROTONOYL-COA CARBOXYLASE SUBUNIT ALPHA, MITOCHONDRIAL-RELATED"/>
    <property type="match status" value="1"/>
</dbReference>
<dbReference type="InterPro" id="IPR005479">
    <property type="entry name" value="CPAse_ATP-bd"/>
</dbReference>
<accession>A0A1R4JZ07</accession>
<evidence type="ECO:0000256" key="8">
    <source>
        <dbReference type="PROSITE-ProRule" id="PRU00409"/>
    </source>
</evidence>
<dbReference type="GO" id="GO:0046872">
    <property type="term" value="F:metal ion binding"/>
    <property type="evidence" value="ECO:0007669"/>
    <property type="project" value="InterPro"/>
</dbReference>
<dbReference type="InterPro" id="IPR029000">
    <property type="entry name" value="Cyclophilin-like_dom_sf"/>
</dbReference>
<keyword evidence="4 8" id="KW-0547">Nucleotide-binding</keyword>
<evidence type="ECO:0000256" key="9">
    <source>
        <dbReference type="SAM" id="MobiDB-lite"/>
    </source>
</evidence>
<dbReference type="CDD" id="cd06850">
    <property type="entry name" value="biotinyl_domain"/>
    <property type="match status" value="1"/>
</dbReference>
<dbReference type="Proteomes" id="UP000196230">
    <property type="component" value="Unassembled WGS sequence"/>
</dbReference>
<dbReference type="Gene3D" id="3.40.50.20">
    <property type="match status" value="1"/>
</dbReference>
<dbReference type="Pfam" id="PF02785">
    <property type="entry name" value="Biotin_carb_C"/>
    <property type="match status" value="1"/>
</dbReference>
<keyword evidence="5" id="KW-0378">Hydrolase</keyword>
<gene>
    <name evidence="13" type="ORF">FM125_11440</name>
</gene>
<dbReference type="SUPFAM" id="SSF52440">
    <property type="entry name" value="PreATP-grasp domain"/>
    <property type="match status" value="1"/>
</dbReference>
<dbReference type="Pfam" id="PF00289">
    <property type="entry name" value="Biotin_carb_N"/>
    <property type="match status" value="1"/>
</dbReference>
<dbReference type="Gene3D" id="2.40.100.10">
    <property type="entry name" value="Cyclophilin-like"/>
    <property type="match status" value="2"/>
</dbReference>
<dbReference type="Pfam" id="PF02626">
    <property type="entry name" value="CT_A_B"/>
    <property type="match status" value="1"/>
</dbReference>
<feature type="region of interest" description="Disordered" evidence="9">
    <location>
        <begin position="1"/>
        <end position="23"/>
    </location>
</feature>
<dbReference type="SMART" id="SM00878">
    <property type="entry name" value="Biotin_carb_C"/>
    <property type="match status" value="1"/>
</dbReference>
<feature type="region of interest" description="Disordered" evidence="9">
    <location>
        <begin position="587"/>
        <end position="638"/>
    </location>
</feature>
<dbReference type="PANTHER" id="PTHR18866">
    <property type="entry name" value="CARBOXYLASE:PYRUVATE/ACETYL-COA/PROPIONYL-COA CARBOXYLASE"/>
    <property type="match status" value="1"/>
</dbReference>
<protein>
    <recommendedName>
        <fullName evidence="2">biotin carboxylase</fullName>
        <ecNumber evidence="2">6.3.4.14</ecNumber>
    </recommendedName>
</protein>
<evidence type="ECO:0000259" key="12">
    <source>
        <dbReference type="PROSITE" id="PS50979"/>
    </source>
</evidence>
<dbReference type="InterPro" id="IPR005481">
    <property type="entry name" value="BC-like_N"/>
</dbReference>